<feature type="coiled-coil region" evidence="1">
    <location>
        <begin position="38"/>
        <end position="83"/>
    </location>
</feature>
<accession>A0A6B2L1X9</accession>
<feature type="coiled-coil region" evidence="1">
    <location>
        <begin position="373"/>
        <end position="400"/>
    </location>
</feature>
<dbReference type="EMBL" id="GIBP01001938">
    <property type="protein sequence ID" value="NDV30907.1"/>
    <property type="molecule type" value="Transcribed_RNA"/>
</dbReference>
<evidence type="ECO:0000256" key="1">
    <source>
        <dbReference type="SAM" id="Coils"/>
    </source>
</evidence>
<organism evidence="3">
    <name type="scientific">Arcella intermedia</name>
    <dbReference type="NCBI Taxonomy" id="1963864"/>
    <lineage>
        <taxon>Eukaryota</taxon>
        <taxon>Amoebozoa</taxon>
        <taxon>Tubulinea</taxon>
        <taxon>Elardia</taxon>
        <taxon>Arcellinida</taxon>
        <taxon>Sphaerothecina</taxon>
        <taxon>Arcellidae</taxon>
        <taxon>Arcella</taxon>
    </lineage>
</organism>
<sequence>MGAKRVKELESQLGSREEQWKRWEDDYKGTVAKLKSSLETEKQQVGELREGIDKQKREYLLEITNLKAQLQDALNQNLVLSQKVNNQSSEAVLLRSTFDSKSLEVETIRNQNLELKRGLETAQILNEQARIKSAQDLERINGLQQQVDMKQEQIGLLKAQLASKIEDSTPNSSPSLISEATIADLNNQIKKLTYENGKLLVEKRSLLKNGPKNGSEVSQKWEQQITELNKLLELEKGNSEKLLREVQLKATENNEGKIQFNQLQQNLQDLNDKLLHQKNKIKTLKSLKKEKQDFNQLQEELLLKQQEITKLETENQTLLNQIRKSSEVVTRLIEENSTMIHEQQYKKKLNTTLERAASISSLMSEKQFLCSQLHLKNIALEKEIQEKNELQQRLLYYEQQGNSHNDVQIPITTAQYQLNSPVVATESPKPVRTSSHEDLPKSPLVDPQVSLPETALPPAPVSSGELHIDQTFKPTHENIVVPQPVSKGWWSSIWDVVSGRV</sequence>
<reference evidence="3" key="1">
    <citation type="journal article" date="2020" name="J. Eukaryot. Microbiol.">
        <title>De novo Sequencing, Assembly and Annotation of the Transcriptome for the Free-Living Testate Amoeba Arcella intermedia.</title>
        <authorList>
            <person name="Ribeiro G.M."/>
            <person name="Porfirio-Sousa A.L."/>
            <person name="Maurer-Alcala X.X."/>
            <person name="Katz L.A."/>
            <person name="Lahr D.J.G."/>
        </authorList>
    </citation>
    <scope>NUCLEOTIDE SEQUENCE</scope>
</reference>
<proteinExistence type="predicted"/>
<dbReference type="AlphaFoldDB" id="A0A6B2L1X9"/>
<feature type="coiled-coil region" evidence="1">
    <location>
        <begin position="140"/>
        <end position="328"/>
    </location>
</feature>
<evidence type="ECO:0000313" key="3">
    <source>
        <dbReference type="EMBL" id="NDV30907.1"/>
    </source>
</evidence>
<name>A0A6B2L1X9_9EUKA</name>
<evidence type="ECO:0000256" key="2">
    <source>
        <dbReference type="SAM" id="MobiDB-lite"/>
    </source>
</evidence>
<keyword evidence="1" id="KW-0175">Coiled coil</keyword>
<protein>
    <submittedName>
        <fullName evidence="3">Uncharacterized protein</fullName>
    </submittedName>
</protein>
<feature type="region of interest" description="Disordered" evidence="2">
    <location>
        <begin position="425"/>
        <end position="461"/>
    </location>
</feature>